<evidence type="ECO:0000256" key="1">
    <source>
        <dbReference type="ARBA" id="ARBA00023015"/>
    </source>
</evidence>
<dbReference type="CDD" id="cd07377">
    <property type="entry name" value="WHTH_GntR"/>
    <property type="match status" value="1"/>
</dbReference>
<evidence type="ECO:0000256" key="3">
    <source>
        <dbReference type="ARBA" id="ARBA00023163"/>
    </source>
</evidence>
<dbReference type="AlphaFoldDB" id="A0A2T7WWP8"/>
<evidence type="ECO:0000313" key="5">
    <source>
        <dbReference type="EMBL" id="PVE78745.1"/>
    </source>
</evidence>
<keyword evidence="3" id="KW-0804">Transcription</keyword>
<keyword evidence="1" id="KW-0805">Transcription regulation</keyword>
<dbReference type="Pfam" id="PF00392">
    <property type="entry name" value="GntR"/>
    <property type="match status" value="1"/>
</dbReference>
<sequence>MDLSLDAASPTPPFEQVRAQIIARIDDGSLVVGTRLPPVRALATQLELAANTVARAYKELEEAGYVETRGRAGTFVKGVDAASARAAGAARAYVDTVRRLGVSTEDAVELVRAALRDR</sequence>
<gene>
    <name evidence="5" type="ORF">DC432_03120</name>
</gene>
<dbReference type="InterPro" id="IPR036388">
    <property type="entry name" value="WH-like_DNA-bd_sf"/>
</dbReference>
<dbReference type="InterPro" id="IPR036390">
    <property type="entry name" value="WH_DNA-bd_sf"/>
</dbReference>
<organism evidence="5 6">
    <name type="scientific">Microbacterium testaceum</name>
    <name type="common">Aureobacterium testaceum</name>
    <name type="synonym">Brevibacterium testaceum</name>
    <dbReference type="NCBI Taxonomy" id="2033"/>
    <lineage>
        <taxon>Bacteria</taxon>
        <taxon>Bacillati</taxon>
        <taxon>Actinomycetota</taxon>
        <taxon>Actinomycetes</taxon>
        <taxon>Micrococcales</taxon>
        <taxon>Microbacteriaceae</taxon>
        <taxon>Microbacterium</taxon>
    </lineage>
</organism>
<proteinExistence type="predicted"/>
<dbReference type="Gene3D" id="1.10.10.10">
    <property type="entry name" value="Winged helix-like DNA-binding domain superfamily/Winged helix DNA-binding domain"/>
    <property type="match status" value="1"/>
</dbReference>
<dbReference type="SUPFAM" id="SSF46785">
    <property type="entry name" value="Winged helix' DNA-binding domain"/>
    <property type="match status" value="1"/>
</dbReference>
<dbReference type="InterPro" id="IPR000524">
    <property type="entry name" value="Tscrpt_reg_HTH_GntR"/>
</dbReference>
<evidence type="ECO:0000256" key="2">
    <source>
        <dbReference type="ARBA" id="ARBA00023125"/>
    </source>
</evidence>
<reference evidence="5 6" key="1">
    <citation type="submission" date="2018-04" db="EMBL/GenBank/DDBJ databases">
        <authorList>
            <person name="Go L.Y."/>
            <person name="Mitchell J.A."/>
        </authorList>
    </citation>
    <scope>NUCLEOTIDE SEQUENCE [LARGE SCALE GENOMIC DNA]</scope>
    <source>
        <strain evidence="5 6">TPD7010</strain>
    </source>
</reference>
<name>A0A2T7WWP8_MICTE</name>
<dbReference type="PANTHER" id="PTHR38445:SF9">
    <property type="entry name" value="HTH-TYPE TRANSCRIPTIONAL REPRESSOR YTRA"/>
    <property type="match status" value="1"/>
</dbReference>
<dbReference type="PANTHER" id="PTHR38445">
    <property type="entry name" value="HTH-TYPE TRANSCRIPTIONAL REPRESSOR YTRA"/>
    <property type="match status" value="1"/>
</dbReference>
<dbReference type="SMART" id="SM00345">
    <property type="entry name" value="HTH_GNTR"/>
    <property type="match status" value="1"/>
</dbReference>
<dbReference type="EMBL" id="QDFT01000005">
    <property type="protein sequence ID" value="PVE78745.1"/>
    <property type="molecule type" value="Genomic_DNA"/>
</dbReference>
<accession>A0A2T7WWP8</accession>
<dbReference type="Proteomes" id="UP000244649">
    <property type="component" value="Unassembled WGS sequence"/>
</dbReference>
<feature type="domain" description="HTH gntR-type" evidence="4">
    <location>
        <begin position="11"/>
        <end position="79"/>
    </location>
</feature>
<dbReference type="GO" id="GO:0003677">
    <property type="term" value="F:DNA binding"/>
    <property type="evidence" value="ECO:0007669"/>
    <property type="project" value="UniProtKB-KW"/>
</dbReference>
<evidence type="ECO:0000259" key="4">
    <source>
        <dbReference type="PROSITE" id="PS50949"/>
    </source>
</evidence>
<evidence type="ECO:0000313" key="6">
    <source>
        <dbReference type="Proteomes" id="UP000244649"/>
    </source>
</evidence>
<dbReference type="RefSeq" id="WP_116536643.1">
    <property type="nucleotide sequence ID" value="NZ_JAQDQE010000006.1"/>
</dbReference>
<dbReference type="PROSITE" id="PS50949">
    <property type="entry name" value="HTH_GNTR"/>
    <property type="match status" value="1"/>
</dbReference>
<keyword evidence="2" id="KW-0238">DNA-binding</keyword>
<protein>
    <submittedName>
        <fullName evidence="5">GntR family transcriptional regulator</fullName>
    </submittedName>
</protein>
<dbReference type="GO" id="GO:0003700">
    <property type="term" value="F:DNA-binding transcription factor activity"/>
    <property type="evidence" value="ECO:0007669"/>
    <property type="project" value="InterPro"/>
</dbReference>
<comment type="caution">
    <text evidence="5">The sequence shown here is derived from an EMBL/GenBank/DDBJ whole genome shotgun (WGS) entry which is preliminary data.</text>
</comment>